<keyword evidence="2" id="KW-1185">Reference proteome</keyword>
<reference evidence="1 2" key="1">
    <citation type="submission" date="2016-07" db="EMBL/GenBank/DDBJ databases">
        <title>Pervasive Adenine N6-methylation of Active Genes in Fungi.</title>
        <authorList>
            <consortium name="DOE Joint Genome Institute"/>
            <person name="Mondo S.J."/>
            <person name="Dannebaum R.O."/>
            <person name="Kuo R.C."/>
            <person name="Labutti K."/>
            <person name="Haridas S."/>
            <person name="Kuo A."/>
            <person name="Salamov A."/>
            <person name="Ahrendt S.R."/>
            <person name="Lipzen A."/>
            <person name="Sullivan W."/>
            <person name="Andreopoulos W.B."/>
            <person name="Clum A."/>
            <person name="Lindquist E."/>
            <person name="Daum C."/>
            <person name="Ramamoorthy G.K."/>
            <person name="Gryganskyi A."/>
            <person name="Culley D."/>
            <person name="Magnuson J.K."/>
            <person name="James T.Y."/>
            <person name="O'Malley M.A."/>
            <person name="Stajich J.E."/>
            <person name="Spatafora J.W."/>
            <person name="Visel A."/>
            <person name="Grigoriev I.V."/>
        </authorList>
    </citation>
    <scope>NUCLEOTIDE SEQUENCE [LARGE SCALE GENOMIC DNA]</scope>
    <source>
        <strain evidence="1 2">ATCC 12442</strain>
    </source>
</reference>
<accession>A0A1Y1W7M4</accession>
<name>A0A1Y1W7M4_9FUNG</name>
<proteinExistence type="predicted"/>
<protein>
    <submittedName>
        <fullName evidence="1">Uncharacterized protein</fullName>
    </submittedName>
</protein>
<dbReference type="AlphaFoldDB" id="A0A1Y1W7M4"/>
<organism evidence="1 2">
    <name type="scientific">Linderina pennispora</name>
    <dbReference type="NCBI Taxonomy" id="61395"/>
    <lineage>
        <taxon>Eukaryota</taxon>
        <taxon>Fungi</taxon>
        <taxon>Fungi incertae sedis</taxon>
        <taxon>Zoopagomycota</taxon>
        <taxon>Kickxellomycotina</taxon>
        <taxon>Kickxellomycetes</taxon>
        <taxon>Kickxellales</taxon>
        <taxon>Kickxellaceae</taxon>
        <taxon>Linderina</taxon>
    </lineage>
</organism>
<gene>
    <name evidence="1" type="ORF">DL89DRAFT_162583</name>
</gene>
<evidence type="ECO:0000313" key="1">
    <source>
        <dbReference type="EMBL" id="ORX69540.1"/>
    </source>
</evidence>
<sequence>MPLVLSVAVWVLGHPLMIVFWRAATGSWSAFMRGRVYRVDEKIEEENVALSFFHAHLCVLFNTSPGPTAGCADVTMLLAMYRSTSLLPKHLKRCSTVQSSKAAHAYICSNPCH</sequence>
<dbReference type="GeneID" id="63800328"/>
<dbReference type="Proteomes" id="UP000193922">
    <property type="component" value="Unassembled WGS sequence"/>
</dbReference>
<comment type="caution">
    <text evidence="1">The sequence shown here is derived from an EMBL/GenBank/DDBJ whole genome shotgun (WGS) entry which is preliminary data.</text>
</comment>
<evidence type="ECO:0000313" key="2">
    <source>
        <dbReference type="Proteomes" id="UP000193922"/>
    </source>
</evidence>
<dbReference type="RefSeq" id="XP_040743228.1">
    <property type="nucleotide sequence ID" value="XM_040883680.1"/>
</dbReference>
<dbReference type="EMBL" id="MCFD01000007">
    <property type="protein sequence ID" value="ORX69540.1"/>
    <property type="molecule type" value="Genomic_DNA"/>
</dbReference>